<dbReference type="SUPFAM" id="SSF53098">
    <property type="entry name" value="Ribonuclease H-like"/>
    <property type="match status" value="1"/>
</dbReference>
<comment type="caution">
    <text evidence="1">The sequence shown here is derived from an EMBL/GenBank/DDBJ whole genome shotgun (WGS) entry which is preliminary data.</text>
</comment>
<gene>
    <name evidence="1" type="ORF">BMJ33_11820</name>
</gene>
<keyword evidence="2" id="KW-1185">Reference proteome</keyword>
<dbReference type="EMBL" id="NBUC01000065">
    <property type="protein sequence ID" value="PLU04557.1"/>
    <property type="molecule type" value="Genomic_DNA"/>
</dbReference>
<sequence>MLILGVDPSVTQCGLALYRFPGSEREIECLSFTSQGDTTEEKCAFFGLRLHDICLSHLPDFICLEAAMRLIAGYQKRVKTDLGGKTHGYWTPNADQMVLPEIQGHVRQLAIDRGIGFETVAVKTWRAALYGRGGGSLGKDDAKRRARDYCRWLGVAAKNHNEAEAACVAIWASRCSQSLKLMRAGLAG</sequence>
<evidence type="ECO:0000313" key="2">
    <source>
        <dbReference type="Proteomes" id="UP001190825"/>
    </source>
</evidence>
<organism evidence="1 2">
    <name type="scientific">Sinorhizobium medicae</name>
    <dbReference type="NCBI Taxonomy" id="110321"/>
    <lineage>
        <taxon>Bacteria</taxon>
        <taxon>Pseudomonadati</taxon>
        <taxon>Pseudomonadota</taxon>
        <taxon>Alphaproteobacteria</taxon>
        <taxon>Hyphomicrobiales</taxon>
        <taxon>Rhizobiaceae</taxon>
        <taxon>Sinorhizobium/Ensifer group</taxon>
        <taxon>Sinorhizobium</taxon>
    </lineage>
</organism>
<reference evidence="1 2" key="1">
    <citation type="journal article" date="2018" name="FEMS Microbiol. Ecol.">
        <title>Co-invading symbiotic mutualists of Medicago polymorpha retain high ancestral diversity and contain diverse accessory genomes.</title>
        <authorList>
            <person name="Porter S.S."/>
            <person name="Faber-Hammond J.J."/>
            <person name="Friesen M.L."/>
        </authorList>
    </citation>
    <scope>NUCLEOTIDE SEQUENCE [LARGE SCALE GENOMIC DNA]</scope>
    <source>
        <strain evidence="1 2">Str16</strain>
    </source>
</reference>
<dbReference type="InterPro" id="IPR012337">
    <property type="entry name" value="RNaseH-like_sf"/>
</dbReference>
<proteinExistence type="predicted"/>
<accession>A0ABX4TPA9</accession>
<name>A0ABX4TPA9_9HYPH</name>
<dbReference type="Proteomes" id="UP001190825">
    <property type="component" value="Unassembled WGS sequence"/>
</dbReference>
<dbReference type="Gene3D" id="3.30.420.10">
    <property type="entry name" value="Ribonuclease H-like superfamily/Ribonuclease H"/>
    <property type="match status" value="1"/>
</dbReference>
<protein>
    <submittedName>
        <fullName evidence="1">Uncharacterized protein</fullName>
    </submittedName>
</protein>
<dbReference type="InterPro" id="IPR036397">
    <property type="entry name" value="RNaseH_sf"/>
</dbReference>
<evidence type="ECO:0000313" key="1">
    <source>
        <dbReference type="EMBL" id="PLU04557.1"/>
    </source>
</evidence>